<dbReference type="Proteomes" id="UP000326944">
    <property type="component" value="Chromosome"/>
</dbReference>
<evidence type="ECO:0000313" key="1">
    <source>
        <dbReference type="EMBL" id="QFR48475.1"/>
    </source>
</evidence>
<dbReference type="KEGG" id="sulg:FJR48_01535"/>
<dbReference type="AlphaFoldDB" id="A0A5P8NYF9"/>
<sequence length="175" mass="20341">MSVRLIPAPISLEFSKLSDEKKEEYAREFQQLSDSDEDPISQWLKLAKARGETRDTDDVLLNLMVELHRKIDKLEMTIKGDKPKRIELDVSADIDSIGHEHFHIKEPVLEKGLEYYGRITMPVHPKRDVAVYFKAVDNSLAEIIQIHERDAKEWSSYLAARERVLIREAKQKKDS</sequence>
<reference evidence="1 2" key="1">
    <citation type="submission" date="2019-09" db="EMBL/GenBank/DDBJ databases">
        <title>Sulfurimonas gotlandica sp. nov., a chemoautotrophic and psychrotolerant epsilonproteobacterium isolated from a pelagic redoxcline, and an emended description of the genus Sulfurimonas.</title>
        <authorList>
            <person name="Wang S."/>
            <person name="Jiang L."/>
            <person name="Shao S."/>
        </authorList>
    </citation>
    <scope>NUCLEOTIDE SEQUENCE [LARGE SCALE GENOMIC DNA]</scope>
    <source>
        <strain evidence="1 2">GYSZ_1</strain>
    </source>
</reference>
<keyword evidence="2" id="KW-1185">Reference proteome</keyword>
<name>A0A5P8NYF9_9BACT</name>
<evidence type="ECO:0000313" key="2">
    <source>
        <dbReference type="Proteomes" id="UP000326944"/>
    </source>
</evidence>
<protein>
    <submittedName>
        <fullName evidence="1">Uncharacterized protein</fullName>
    </submittedName>
</protein>
<dbReference type="OrthoDB" id="5339222at2"/>
<dbReference type="EMBL" id="CP043617">
    <property type="protein sequence ID" value="QFR48475.1"/>
    <property type="molecule type" value="Genomic_DNA"/>
</dbReference>
<organism evidence="1 2">
    <name type="scientific">Sulfurimonas lithotrophica</name>
    <dbReference type="NCBI Taxonomy" id="2590022"/>
    <lineage>
        <taxon>Bacteria</taxon>
        <taxon>Pseudomonadati</taxon>
        <taxon>Campylobacterota</taxon>
        <taxon>Epsilonproteobacteria</taxon>
        <taxon>Campylobacterales</taxon>
        <taxon>Sulfurimonadaceae</taxon>
        <taxon>Sulfurimonas</taxon>
    </lineage>
</organism>
<proteinExistence type="predicted"/>
<accession>A0A5P8NYF9</accession>
<gene>
    <name evidence="1" type="ORF">FJR48_01535</name>
</gene>
<dbReference type="RefSeq" id="WP_152306418.1">
    <property type="nucleotide sequence ID" value="NZ_CP043617.1"/>
</dbReference>